<dbReference type="EMBL" id="CM010631">
    <property type="protein sequence ID" value="RID65496.1"/>
    <property type="molecule type" value="Genomic_DNA"/>
</dbReference>
<evidence type="ECO:0000313" key="3">
    <source>
        <dbReference type="Proteomes" id="UP000264353"/>
    </source>
</evidence>
<reference evidence="2 3" key="1">
    <citation type="submission" date="2018-06" db="EMBL/GenBank/DDBJ databases">
        <title>WGS assembly of Brassica rapa FPsc.</title>
        <authorList>
            <person name="Bowman J."/>
            <person name="Kohchi T."/>
            <person name="Yamato K."/>
            <person name="Jenkins J."/>
            <person name="Shu S."/>
            <person name="Ishizaki K."/>
            <person name="Yamaoka S."/>
            <person name="Nishihama R."/>
            <person name="Nakamura Y."/>
            <person name="Berger F."/>
            <person name="Adam C."/>
            <person name="Aki S."/>
            <person name="Althoff F."/>
            <person name="Araki T."/>
            <person name="Arteaga-Vazquez M."/>
            <person name="Balasubrmanian S."/>
            <person name="Bauer D."/>
            <person name="Boehm C."/>
            <person name="Briginshaw L."/>
            <person name="Caballero-Perez J."/>
            <person name="Catarino B."/>
            <person name="Chen F."/>
            <person name="Chiyoda S."/>
            <person name="Chovatia M."/>
            <person name="Davies K."/>
            <person name="Delmans M."/>
            <person name="Demura T."/>
            <person name="Dierschke T."/>
            <person name="Dolan L."/>
            <person name="Dorantes-Acosta A."/>
            <person name="Eklund D."/>
            <person name="Florent S."/>
            <person name="Flores-Sandoval E."/>
            <person name="Fujiyama A."/>
            <person name="Fukuzawa H."/>
            <person name="Galik B."/>
            <person name="Grimanelli D."/>
            <person name="Grimwood J."/>
            <person name="Grossniklaus U."/>
            <person name="Hamada T."/>
            <person name="Haseloff J."/>
            <person name="Hetherington A."/>
            <person name="Higo A."/>
            <person name="Hirakawa Y."/>
            <person name="Hundley H."/>
            <person name="Ikeda Y."/>
            <person name="Inoue K."/>
            <person name="Inoue S."/>
            <person name="Ishida S."/>
            <person name="Jia Q."/>
            <person name="Kakita M."/>
            <person name="Kanazawa T."/>
            <person name="Kawai Y."/>
            <person name="Kawashima T."/>
            <person name="Kennedy M."/>
            <person name="Kinose K."/>
            <person name="Kinoshita T."/>
            <person name="Kohara Y."/>
            <person name="Koide E."/>
            <person name="Komatsu K."/>
            <person name="Kopischke S."/>
            <person name="Kubo M."/>
            <person name="Kyozuka J."/>
            <person name="Lagercrantz U."/>
            <person name="Lin S."/>
            <person name="Lindquist E."/>
            <person name="Lipzen A."/>
            <person name="Lu C."/>
            <person name="Luna E."/>
            <person name="Martienssen R."/>
            <person name="Minamino N."/>
            <person name="Mizutani M."/>
            <person name="Mizutani M."/>
            <person name="Mochizuki N."/>
            <person name="Monte I."/>
            <person name="Mosher R."/>
            <person name="Nagasaki H."/>
            <person name="Nakagami H."/>
            <person name="Naramoto S."/>
            <person name="Nishitani K."/>
            <person name="Ohtani M."/>
            <person name="Okamoto T."/>
            <person name="Okumura M."/>
            <person name="Phillips J."/>
            <person name="Pollak B."/>
            <person name="Reinders A."/>
            <person name="Roevekamp M."/>
            <person name="Sano R."/>
            <person name="Sawa S."/>
            <person name="Schmid M."/>
            <person name="Shirakawa M."/>
            <person name="Solano R."/>
            <person name="Spunde A."/>
            <person name="Suetsugu N."/>
            <person name="Sugano S."/>
            <person name="Sugiyama A."/>
            <person name="Sun R."/>
            <person name="Suzuki Y."/>
            <person name="Takenaka M."/>
            <person name="Takezawa D."/>
            <person name="Tomogane H."/>
            <person name="Tsuzuki M."/>
            <person name="Ueda T."/>
            <person name="Umeda M."/>
            <person name="Ward J."/>
            <person name="Watanabe Y."/>
            <person name="Yazaki K."/>
            <person name="Yokoyama R."/>
            <person name="Yoshitake Y."/>
            <person name="Yotsui I."/>
            <person name="Zachgo S."/>
            <person name="Schmutz J."/>
        </authorList>
    </citation>
    <scope>NUCLEOTIDE SEQUENCE [LARGE SCALE GENOMIC DNA]</scope>
    <source>
        <strain evidence="3">cv. B-3</strain>
    </source>
</reference>
<keyword evidence="1" id="KW-0472">Membrane</keyword>
<proteinExistence type="predicted"/>
<organism evidence="2 3">
    <name type="scientific">Brassica campestris</name>
    <name type="common">Field mustard</name>
    <dbReference type="NCBI Taxonomy" id="3711"/>
    <lineage>
        <taxon>Eukaryota</taxon>
        <taxon>Viridiplantae</taxon>
        <taxon>Streptophyta</taxon>
        <taxon>Embryophyta</taxon>
        <taxon>Tracheophyta</taxon>
        <taxon>Spermatophyta</taxon>
        <taxon>Magnoliopsida</taxon>
        <taxon>eudicotyledons</taxon>
        <taxon>Gunneridae</taxon>
        <taxon>Pentapetalae</taxon>
        <taxon>rosids</taxon>
        <taxon>malvids</taxon>
        <taxon>Brassicales</taxon>
        <taxon>Brassicaceae</taxon>
        <taxon>Brassiceae</taxon>
        <taxon>Brassica</taxon>
    </lineage>
</organism>
<protein>
    <submittedName>
        <fullName evidence="2">Uncharacterized protein</fullName>
    </submittedName>
</protein>
<evidence type="ECO:0000256" key="1">
    <source>
        <dbReference type="SAM" id="Phobius"/>
    </source>
</evidence>
<gene>
    <name evidence="2" type="ORF">BRARA_D00686</name>
</gene>
<feature type="transmembrane region" description="Helical" evidence="1">
    <location>
        <begin position="54"/>
        <end position="78"/>
    </location>
</feature>
<keyword evidence="1" id="KW-1133">Transmembrane helix</keyword>
<accession>A0A397ZQZ7</accession>
<evidence type="ECO:0000313" key="2">
    <source>
        <dbReference type="EMBL" id="RID65496.1"/>
    </source>
</evidence>
<keyword evidence="1" id="KW-0812">Transmembrane</keyword>
<dbReference type="AlphaFoldDB" id="A0A397ZQZ7"/>
<dbReference type="Proteomes" id="UP000264353">
    <property type="component" value="Chromosome A4"/>
</dbReference>
<name>A0A397ZQZ7_BRACM</name>
<feature type="transmembrane region" description="Helical" evidence="1">
    <location>
        <begin position="16"/>
        <end position="34"/>
    </location>
</feature>
<sequence length="80" mass="8844">MDCIVAVSAVENKKSLMSSSCSAIFLFSFMFPATREVCLPGLQFKPVTRAKSSMAYLIGFTANILQKSHILFVFICSVNR</sequence>